<dbReference type="NCBIfam" id="TIGR00281">
    <property type="entry name" value="SMC-Scp complex subunit ScpB"/>
    <property type="match status" value="1"/>
</dbReference>
<dbReference type="Gene3D" id="1.10.10.10">
    <property type="entry name" value="Winged helix-like DNA-binding domain superfamily/Winged helix DNA-binding domain"/>
    <property type="match status" value="2"/>
</dbReference>
<evidence type="ECO:0000256" key="2">
    <source>
        <dbReference type="ARBA" id="ARBA00022618"/>
    </source>
</evidence>
<gene>
    <name evidence="5" type="ordered locus">Ctha_1073</name>
</gene>
<dbReference type="EMBL" id="CP001100">
    <property type="protein sequence ID" value="ACF13537.1"/>
    <property type="molecule type" value="Genomic_DNA"/>
</dbReference>
<dbReference type="GO" id="GO:0051301">
    <property type="term" value="P:cell division"/>
    <property type="evidence" value="ECO:0007669"/>
    <property type="project" value="UniProtKB-KW"/>
</dbReference>
<keyword evidence="2" id="KW-0132">Cell division</keyword>
<dbReference type="InterPro" id="IPR005234">
    <property type="entry name" value="ScpB_csome_segregation"/>
</dbReference>
<dbReference type="GO" id="GO:0051304">
    <property type="term" value="P:chromosome separation"/>
    <property type="evidence" value="ECO:0007669"/>
    <property type="project" value="InterPro"/>
</dbReference>
<dbReference type="PANTHER" id="PTHR34298:SF2">
    <property type="entry name" value="SEGREGATION AND CONDENSATION PROTEIN B"/>
    <property type="match status" value="1"/>
</dbReference>
<protein>
    <submittedName>
        <fullName evidence="5">Segregation and condensation protein B</fullName>
    </submittedName>
</protein>
<dbReference type="STRING" id="517418.Ctha_1073"/>
<evidence type="ECO:0000313" key="5">
    <source>
        <dbReference type="EMBL" id="ACF13537.1"/>
    </source>
</evidence>
<name>B3QY09_CHLT3</name>
<dbReference type="Proteomes" id="UP000001208">
    <property type="component" value="Chromosome"/>
</dbReference>
<evidence type="ECO:0000313" key="6">
    <source>
        <dbReference type="Proteomes" id="UP000001208"/>
    </source>
</evidence>
<evidence type="ECO:0000256" key="3">
    <source>
        <dbReference type="ARBA" id="ARBA00022829"/>
    </source>
</evidence>
<dbReference type="SUPFAM" id="SSF46785">
    <property type="entry name" value="Winged helix' DNA-binding domain"/>
    <property type="match status" value="2"/>
</dbReference>
<reference evidence="5 6" key="1">
    <citation type="submission" date="2008-06" db="EMBL/GenBank/DDBJ databases">
        <title>Complete sequence of Chloroherpeton thalassium ATCC 35110.</title>
        <authorList>
            <consortium name="US DOE Joint Genome Institute"/>
            <person name="Lucas S."/>
            <person name="Copeland A."/>
            <person name="Lapidus A."/>
            <person name="Glavina del Rio T."/>
            <person name="Dalin E."/>
            <person name="Tice H."/>
            <person name="Bruce D."/>
            <person name="Goodwin L."/>
            <person name="Pitluck S."/>
            <person name="Schmutz J."/>
            <person name="Larimer F."/>
            <person name="Land M."/>
            <person name="Hauser L."/>
            <person name="Kyrpides N."/>
            <person name="Mikhailova N."/>
            <person name="Liu Z."/>
            <person name="Li T."/>
            <person name="Zhao F."/>
            <person name="Overmann J."/>
            <person name="Bryant D.A."/>
            <person name="Richardson P."/>
        </authorList>
    </citation>
    <scope>NUCLEOTIDE SEQUENCE [LARGE SCALE GENOMIC DNA]</scope>
    <source>
        <strain evidence="6">ATCC 35110 / GB-78</strain>
    </source>
</reference>
<keyword evidence="4" id="KW-0131">Cell cycle</keyword>
<dbReference type="InterPro" id="IPR036390">
    <property type="entry name" value="WH_DNA-bd_sf"/>
</dbReference>
<keyword evidence="6" id="KW-1185">Reference proteome</keyword>
<dbReference type="HOGENOM" id="CLU_045647_5_2_10"/>
<dbReference type="Pfam" id="PF04079">
    <property type="entry name" value="SMC_ScpB"/>
    <property type="match status" value="1"/>
</dbReference>
<sequence>MTGDFLKKKEKKTAVEQTGNDLVDCLIENNDDKLKSSAVQDMADAILDEPLCDDDSVGRQSQAVHTAAAEERSKATKKIITHSASIDSHERLDIKQQLEALIFSSDESLSAKMILAAFDDARFSEELIDELVQELNHDYEKTGRVFRIRKIAGGFRFLTEPEFHFTIQKLMQPKLQRRISQAGLETLAIVAYKQPISKAEIEAIRGTNSDYVVRMLLERNLVKVSGRAETVGKPLLYSTTKEFLDYFSLSSLSDLPKPREIQELMKEAESQSLLNAELEERVSLKLANDAKEEAKKQRPKY</sequence>
<evidence type="ECO:0000256" key="1">
    <source>
        <dbReference type="ARBA" id="ARBA00022490"/>
    </source>
</evidence>
<accession>B3QY09</accession>
<dbReference type="eggNOG" id="COG1386">
    <property type="taxonomic scope" value="Bacteria"/>
</dbReference>
<dbReference type="KEGG" id="cts:Ctha_1073"/>
<organism evidence="5 6">
    <name type="scientific">Chloroherpeton thalassium (strain ATCC 35110 / GB-78)</name>
    <dbReference type="NCBI Taxonomy" id="517418"/>
    <lineage>
        <taxon>Bacteria</taxon>
        <taxon>Pseudomonadati</taxon>
        <taxon>Chlorobiota</taxon>
        <taxon>Chlorobiia</taxon>
        <taxon>Chlorobiales</taxon>
        <taxon>Chloroherpetonaceae</taxon>
        <taxon>Chloroherpeton</taxon>
    </lineage>
</organism>
<keyword evidence="3" id="KW-0159">Chromosome partition</keyword>
<keyword evidence="1" id="KW-0963">Cytoplasm</keyword>
<dbReference type="PANTHER" id="PTHR34298">
    <property type="entry name" value="SEGREGATION AND CONDENSATION PROTEIN B"/>
    <property type="match status" value="1"/>
</dbReference>
<evidence type="ECO:0000256" key="4">
    <source>
        <dbReference type="ARBA" id="ARBA00023306"/>
    </source>
</evidence>
<proteinExistence type="predicted"/>
<dbReference type="AlphaFoldDB" id="B3QY09"/>
<dbReference type="InterPro" id="IPR036388">
    <property type="entry name" value="WH-like_DNA-bd_sf"/>
</dbReference>